<evidence type="ECO:0000313" key="2">
    <source>
        <dbReference type="EMBL" id="MFC5006278.1"/>
    </source>
</evidence>
<dbReference type="InterPro" id="IPR014729">
    <property type="entry name" value="Rossmann-like_a/b/a_fold"/>
</dbReference>
<comment type="caution">
    <text evidence="2">The sequence shown here is derived from an EMBL/GenBank/DDBJ whole genome shotgun (WGS) entry which is preliminary data.</text>
</comment>
<dbReference type="SUPFAM" id="SSF52402">
    <property type="entry name" value="Adenine nucleotide alpha hydrolases-like"/>
    <property type="match status" value="1"/>
</dbReference>
<dbReference type="RefSeq" id="WP_380126894.1">
    <property type="nucleotide sequence ID" value="NZ_JBHSIU010000097.1"/>
</dbReference>
<accession>A0ABV9WFH2</accession>
<name>A0ABV9WFH2_9ACTN</name>
<dbReference type="CDD" id="cd00293">
    <property type="entry name" value="USP-like"/>
    <property type="match status" value="1"/>
</dbReference>
<keyword evidence="3" id="KW-1185">Reference proteome</keyword>
<reference evidence="3" key="1">
    <citation type="journal article" date="2019" name="Int. J. Syst. Evol. Microbiol.">
        <title>The Global Catalogue of Microorganisms (GCM) 10K type strain sequencing project: providing services to taxonomists for standard genome sequencing and annotation.</title>
        <authorList>
            <consortium name="The Broad Institute Genomics Platform"/>
            <consortium name="The Broad Institute Genome Sequencing Center for Infectious Disease"/>
            <person name="Wu L."/>
            <person name="Ma J."/>
        </authorList>
    </citation>
    <scope>NUCLEOTIDE SEQUENCE [LARGE SCALE GENOMIC DNA]</scope>
    <source>
        <strain evidence="3">CGMCC 4.7152</strain>
    </source>
</reference>
<dbReference type="InterPro" id="IPR006016">
    <property type="entry name" value="UspA"/>
</dbReference>
<sequence length="171" mass="18758">MRERDRPKVVVGISQSLSGLAALRFGLAEARRRDVRLYAVRAWPLPMDGRGPAVIQWQYELKDGAQRYVLDAFDAAVGGPPADVEVMVSTPCGRTDAVLLDLATHSEDLLVLGARTRHRWLWPSWVVRGCVRAAGCPVVVVPPPALATVPGVRRSIRMLSREVTRFADGGH</sequence>
<dbReference type="Pfam" id="PF00582">
    <property type="entry name" value="Usp"/>
    <property type="match status" value="1"/>
</dbReference>
<organism evidence="2 3">
    <name type="scientific">Dactylosporangium cerinum</name>
    <dbReference type="NCBI Taxonomy" id="1434730"/>
    <lineage>
        <taxon>Bacteria</taxon>
        <taxon>Bacillati</taxon>
        <taxon>Actinomycetota</taxon>
        <taxon>Actinomycetes</taxon>
        <taxon>Micromonosporales</taxon>
        <taxon>Micromonosporaceae</taxon>
        <taxon>Dactylosporangium</taxon>
    </lineage>
</organism>
<proteinExistence type="predicted"/>
<feature type="domain" description="UspA" evidence="1">
    <location>
        <begin position="8"/>
        <end position="142"/>
    </location>
</feature>
<protein>
    <submittedName>
        <fullName evidence="2">Universal stress protein</fullName>
    </submittedName>
</protein>
<dbReference type="EMBL" id="JBHSIU010000097">
    <property type="protein sequence ID" value="MFC5006278.1"/>
    <property type="molecule type" value="Genomic_DNA"/>
</dbReference>
<evidence type="ECO:0000313" key="3">
    <source>
        <dbReference type="Proteomes" id="UP001595912"/>
    </source>
</evidence>
<gene>
    <name evidence="2" type="ORF">ACFPIJ_51720</name>
</gene>
<dbReference type="Gene3D" id="3.40.50.620">
    <property type="entry name" value="HUPs"/>
    <property type="match status" value="1"/>
</dbReference>
<dbReference type="Proteomes" id="UP001595912">
    <property type="component" value="Unassembled WGS sequence"/>
</dbReference>
<evidence type="ECO:0000259" key="1">
    <source>
        <dbReference type="Pfam" id="PF00582"/>
    </source>
</evidence>